<comment type="function">
    <text evidence="2">Component of the FACT complex, a general chromatin factor that acts to reorganize nucleosomes. The FACT complex is involved in multiple processes that require DNA as a template such as mRNA elongation, DNA replication and DNA repair. During transcription elongation the FACT complex acts as a histone chaperone that both destabilizes and restores nucleosomal structure. It facilitates the passage of RNA polymerase II and transcription by promoting the dissociation of one histone H2A-H2B dimer from the nucleosome, then subsequently promotes the reestablishment of the nucleosome following the passage of RNA polymerase II.</text>
</comment>
<dbReference type="EMBL" id="FUEG01000005">
    <property type="protein sequence ID" value="SJL04482.1"/>
    <property type="molecule type" value="Genomic_DNA"/>
</dbReference>
<dbReference type="SMART" id="SM01287">
    <property type="entry name" value="Rtt106"/>
    <property type="match status" value="1"/>
</dbReference>
<evidence type="ECO:0000313" key="6">
    <source>
        <dbReference type="Proteomes" id="UP000219338"/>
    </source>
</evidence>
<sequence>MAMDEPQFLRVVSSCLPEELSQKLKNLSESSPEAEIILDDVIRFVSGAESRAGGSDEGWHEKQGAVKKGLDELLRPADLKRRRDAEGDVPQTSKRPKLDHDDASDGPHRFTLHSVSTTSPVRKKVDIVVHESTVKFVVPASQATEAVVPLAQLSRAFILPTRGKTKPHWTVVIISTNTSAKGASSPQIIFGLDASAPSPLSMTDSTSVKKLMKKGDPTLPAIKELLSHLQVPILQPSTDVFKSACTNKGSDGCPGIEAYLGAKVGSLWFMKEGILWGESKPCEFWPVEDLMGKTDGLRMISATGRTCTLILTRRSAEDPGEEEDDAGEETAFSLIDGREQDGINQWVKRFQGAFGKKKDEENRPAPPPATGKMTIMQIAGDSDEEDEDFKDDEQEEEEEATSDSSGEEDGGGGDSGSEENVGGSDDDASGDEDEEVLKEENHPLLRPGAMPRMSRAAIDMVVDMVEEDMLGNDEDEEDELDD</sequence>
<feature type="compositionally biased region" description="Basic and acidic residues" evidence="3">
    <location>
        <begin position="96"/>
        <end position="108"/>
    </location>
</feature>
<organism evidence="5 6">
    <name type="scientific">Armillaria ostoyae</name>
    <name type="common">Armillaria root rot fungus</name>
    <dbReference type="NCBI Taxonomy" id="47428"/>
    <lineage>
        <taxon>Eukaryota</taxon>
        <taxon>Fungi</taxon>
        <taxon>Dikarya</taxon>
        <taxon>Basidiomycota</taxon>
        <taxon>Agaricomycotina</taxon>
        <taxon>Agaricomycetes</taxon>
        <taxon>Agaricomycetidae</taxon>
        <taxon>Agaricales</taxon>
        <taxon>Marasmiineae</taxon>
        <taxon>Physalacriaceae</taxon>
        <taxon>Armillaria</taxon>
    </lineage>
</organism>
<gene>
    <name evidence="5" type="ORF">ARMOST_07849</name>
</gene>
<proteinExistence type="inferred from homology"/>
<dbReference type="AlphaFoldDB" id="A0A284R706"/>
<protein>
    <recommendedName>
        <fullName evidence="4">Histone chaperone RTT106/FACT complex subunit SPT16-like middle domain-containing protein</fullName>
    </recommendedName>
</protein>
<feature type="compositionally biased region" description="Acidic residues" evidence="3">
    <location>
        <begin position="381"/>
        <end position="411"/>
    </location>
</feature>
<dbReference type="GO" id="GO:0031491">
    <property type="term" value="F:nucleosome binding"/>
    <property type="evidence" value="ECO:0007669"/>
    <property type="project" value="TreeGrafter"/>
</dbReference>
<reference evidence="6" key="1">
    <citation type="journal article" date="2017" name="Nat. Ecol. Evol.">
        <title>Genome expansion and lineage-specific genetic innovations in the forest pathogenic fungi Armillaria.</title>
        <authorList>
            <person name="Sipos G."/>
            <person name="Prasanna A.N."/>
            <person name="Walter M.C."/>
            <person name="O'Connor E."/>
            <person name="Balint B."/>
            <person name="Krizsan K."/>
            <person name="Kiss B."/>
            <person name="Hess J."/>
            <person name="Varga T."/>
            <person name="Slot J."/>
            <person name="Riley R."/>
            <person name="Boka B."/>
            <person name="Rigling D."/>
            <person name="Barry K."/>
            <person name="Lee J."/>
            <person name="Mihaltcheva S."/>
            <person name="LaButti K."/>
            <person name="Lipzen A."/>
            <person name="Waldron R."/>
            <person name="Moloney N.M."/>
            <person name="Sperisen C."/>
            <person name="Kredics L."/>
            <person name="Vagvoelgyi C."/>
            <person name="Patrignani A."/>
            <person name="Fitzpatrick D."/>
            <person name="Nagy I."/>
            <person name="Doyle S."/>
            <person name="Anderson J.B."/>
            <person name="Grigoriev I.V."/>
            <person name="Gueldener U."/>
            <person name="Muensterkoetter M."/>
            <person name="Nagy L.G."/>
        </authorList>
    </citation>
    <scope>NUCLEOTIDE SEQUENCE [LARGE SCALE GENOMIC DNA]</scope>
    <source>
        <strain evidence="6">C18/9</strain>
    </source>
</reference>
<feature type="compositionally biased region" description="Basic and acidic residues" evidence="3">
    <location>
        <begin position="57"/>
        <end position="86"/>
    </location>
</feature>
<dbReference type="InterPro" id="IPR011993">
    <property type="entry name" value="PH-like_dom_sf"/>
</dbReference>
<dbReference type="STRING" id="47428.A0A284R706"/>
<feature type="region of interest" description="Disordered" evidence="3">
    <location>
        <begin position="352"/>
        <end position="452"/>
    </location>
</feature>
<evidence type="ECO:0000256" key="1">
    <source>
        <dbReference type="ARBA" id="ARBA00006159"/>
    </source>
</evidence>
<name>A0A284R706_ARMOS</name>
<dbReference type="OrthoDB" id="75754at2759"/>
<dbReference type="OMA" id="AMPEAHR"/>
<dbReference type="InterPro" id="IPR050454">
    <property type="entry name" value="RTT106/SSRP1_HistChap/FACT"/>
</dbReference>
<keyword evidence="6" id="KW-1185">Reference proteome</keyword>
<feature type="domain" description="Histone chaperone RTT106/FACT complex subunit SPT16-like middle" evidence="4">
    <location>
        <begin position="253"/>
        <end position="357"/>
    </location>
</feature>
<dbReference type="SUPFAM" id="SSF50729">
    <property type="entry name" value="PH domain-like"/>
    <property type="match status" value="1"/>
</dbReference>
<dbReference type="Proteomes" id="UP000219338">
    <property type="component" value="Unassembled WGS sequence"/>
</dbReference>
<dbReference type="GO" id="GO:0042393">
    <property type="term" value="F:histone binding"/>
    <property type="evidence" value="ECO:0007669"/>
    <property type="project" value="TreeGrafter"/>
</dbReference>
<evidence type="ECO:0000256" key="2">
    <source>
        <dbReference type="ARBA" id="ARBA00025370"/>
    </source>
</evidence>
<dbReference type="Pfam" id="PF08512">
    <property type="entry name" value="Rttp106-like_middle"/>
    <property type="match status" value="1"/>
</dbReference>
<evidence type="ECO:0000259" key="4">
    <source>
        <dbReference type="SMART" id="SM01287"/>
    </source>
</evidence>
<evidence type="ECO:0000256" key="3">
    <source>
        <dbReference type="SAM" id="MobiDB-lite"/>
    </source>
</evidence>
<evidence type="ECO:0000313" key="5">
    <source>
        <dbReference type="EMBL" id="SJL04482.1"/>
    </source>
</evidence>
<comment type="similarity">
    <text evidence="1">Belongs to the RTT106 family.</text>
</comment>
<dbReference type="PANTHER" id="PTHR45849">
    <property type="entry name" value="FACT COMPLEX SUBUNIT SSRP1"/>
    <property type="match status" value="1"/>
</dbReference>
<dbReference type="PANTHER" id="PTHR45849:SF3">
    <property type="entry name" value="HISTONE CHAPERONE RTT106"/>
    <property type="match status" value="1"/>
</dbReference>
<feature type="region of interest" description="Disordered" evidence="3">
    <location>
        <begin position="49"/>
        <end position="115"/>
    </location>
</feature>
<accession>A0A284R706</accession>
<feature type="compositionally biased region" description="Acidic residues" evidence="3">
    <location>
        <begin position="424"/>
        <end position="437"/>
    </location>
</feature>
<dbReference type="Gene3D" id="2.30.29.30">
    <property type="entry name" value="Pleckstrin-homology domain (PH domain)/Phosphotyrosine-binding domain (PTB)"/>
    <property type="match status" value="1"/>
</dbReference>
<dbReference type="InterPro" id="IPR013719">
    <property type="entry name" value="RTT106/SPT16-like_middle_dom"/>
</dbReference>